<dbReference type="OrthoDB" id="427368at2759"/>
<evidence type="ECO:0000313" key="4">
    <source>
        <dbReference type="Proteomes" id="UP000749646"/>
    </source>
</evidence>
<feature type="compositionally biased region" description="Acidic residues" evidence="1">
    <location>
        <begin position="297"/>
        <end position="314"/>
    </location>
</feature>
<proteinExistence type="predicted"/>
<dbReference type="PANTHER" id="PTHR19932">
    <property type="entry name" value="WD REPEAT AND HMG-BOX DNA BINDING PROTEIN"/>
    <property type="match status" value="1"/>
</dbReference>
<name>A0A9P6IK53_9FUNG</name>
<dbReference type="GO" id="GO:0003682">
    <property type="term" value="F:chromatin binding"/>
    <property type="evidence" value="ECO:0007669"/>
    <property type="project" value="TreeGrafter"/>
</dbReference>
<protein>
    <recommendedName>
        <fullName evidence="2">WDHD1/CFT4 helical bundle domain-containing protein</fullName>
    </recommendedName>
</protein>
<dbReference type="Pfam" id="PF20946">
    <property type="entry name" value="Ctf4_C"/>
    <property type="match status" value="1"/>
</dbReference>
<feature type="compositionally biased region" description="Basic and acidic residues" evidence="1">
    <location>
        <begin position="114"/>
        <end position="145"/>
    </location>
</feature>
<dbReference type="Proteomes" id="UP000749646">
    <property type="component" value="Unassembled WGS sequence"/>
</dbReference>
<accession>A0A9P6IK53</accession>
<comment type="caution">
    <text evidence="3">The sequence shown here is derived from an EMBL/GenBank/DDBJ whole genome shotgun (WGS) entry which is preliminary data.</text>
</comment>
<evidence type="ECO:0000259" key="2">
    <source>
        <dbReference type="Pfam" id="PF20946"/>
    </source>
</evidence>
<dbReference type="InterPro" id="IPR048591">
    <property type="entry name" value="WDHD1/CFT4_hel"/>
</dbReference>
<reference evidence="3" key="1">
    <citation type="journal article" date="2020" name="Fungal Divers.">
        <title>Resolving the Mortierellaceae phylogeny through synthesis of multi-gene phylogenetics and phylogenomics.</title>
        <authorList>
            <person name="Vandepol N."/>
            <person name="Liber J."/>
            <person name="Desiro A."/>
            <person name="Na H."/>
            <person name="Kennedy M."/>
            <person name="Barry K."/>
            <person name="Grigoriev I.V."/>
            <person name="Miller A.N."/>
            <person name="O'Donnell K."/>
            <person name="Stajich J.E."/>
            <person name="Bonito G."/>
        </authorList>
    </citation>
    <scope>NUCLEOTIDE SEQUENCE</scope>
    <source>
        <strain evidence="3">MES-2147</strain>
    </source>
</reference>
<gene>
    <name evidence="3" type="ORF">BGZ65_005497</name>
</gene>
<feature type="compositionally biased region" description="Polar residues" evidence="1">
    <location>
        <begin position="247"/>
        <end position="259"/>
    </location>
</feature>
<dbReference type="GO" id="GO:0043596">
    <property type="term" value="C:nuclear replication fork"/>
    <property type="evidence" value="ECO:0007669"/>
    <property type="project" value="TreeGrafter"/>
</dbReference>
<evidence type="ECO:0000256" key="1">
    <source>
        <dbReference type="SAM" id="MobiDB-lite"/>
    </source>
</evidence>
<dbReference type="PANTHER" id="PTHR19932:SF10">
    <property type="entry name" value="WD REPEAT AND HMG-BOX DNA-BINDING PROTEIN 1"/>
    <property type="match status" value="1"/>
</dbReference>
<feature type="domain" description="WDHD1/CFT4 helical bundle" evidence="2">
    <location>
        <begin position="4"/>
        <end position="81"/>
    </location>
</feature>
<feature type="region of interest" description="Disordered" evidence="1">
    <location>
        <begin position="297"/>
        <end position="323"/>
    </location>
</feature>
<feature type="compositionally biased region" description="Polar residues" evidence="1">
    <location>
        <begin position="146"/>
        <end position="160"/>
    </location>
</feature>
<evidence type="ECO:0000313" key="3">
    <source>
        <dbReference type="EMBL" id="KAF9930096.1"/>
    </source>
</evidence>
<organism evidence="3 4">
    <name type="scientific">Modicella reniformis</name>
    <dbReference type="NCBI Taxonomy" id="1440133"/>
    <lineage>
        <taxon>Eukaryota</taxon>
        <taxon>Fungi</taxon>
        <taxon>Fungi incertae sedis</taxon>
        <taxon>Mucoromycota</taxon>
        <taxon>Mortierellomycotina</taxon>
        <taxon>Mortierellomycetes</taxon>
        <taxon>Mortierellales</taxon>
        <taxon>Mortierellaceae</taxon>
        <taxon>Modicella</taxon>
    </lineage>
</organism>
<feature type="compositionally biased region" description="Basic and acidic residues" evidence="1">
    <location>
        <begin position="221"/>
        <end position="238"/>
    </location>
</feature>
<dbReference type="GO" id="GO:0006281">
    <property type="term" value="P:DNA repair"/>
    <property type="evidence" value="ECO:0007669"/>
    <property type="project" value="TreeGrafter"/>
</dbReference>
<sequence length="364" mass="39962">MATSFERTDNVVAKKELEMDKLALQMIDLACKADRTQKALDLTAMLCNLRYIDAAVKIAHHHSLHSLMERMNKVKEIKMMEEQDKDPNAEMELIMADPVLAVPTAKDQSAYKVSSREEEQELERKAIQRKEPVKPNDPFGRRVARESNSSSRAVNGQKSTGSGGAAGAAAVSPFKKKSGSDPTGPKGFGSVVKESDKNILPITRRATDIFEAADYLVADEHRARTEKEKQPRQQEDSFRKRKAKGVPTSNGGQKTLNMFSKSAAAAASSSTSVDAKRFKKQPNEDVDMAMDADEMLEEDVGPAEDSEGEDEDESASVVVPATQAEDQLAESIEETRDHLEKTCVEPPEPSSVLLAGFKFNRSSS</sequence>
<dbReference type="GO" id="GO:0006261">
    <property type="term" value="P:DNA-templated DNA replication"/>
    <property type="evidence" value="ECO:0007669"/>
    <property type="project" value="TreeGrafter"/>
</dbReference>
<feature type="region of interest" description="Disordered" evidence="1">
    <location>
        <begin position="221"/>
        <end position="285"/>
    </location>
</feature>
<dbReference type="EMBL" id="JAAAHW010010137">
    <property type="protein sequence ID" value="KAF9930096.1"/>
    <property type="molecule type" value="Genomic_DNA"/>
</dbReference>
<feature type="compositionally biased region" description="Low complexity" evidence="1">
    <location>
        <begin position="260"/>
        <end position="273"/>
    </location>
</feature>
<keyword evidence="4" id="KW-1185">Reference proteome</keyword>
<dbReference type="GO" id="GO:0000278">
    <property type="term" value="P:mitotic cell cycle"/>
    <property type="evidence" value="ECO:0007669"/>
    <property type="project" value="TreeGrafter"/>
</dbReference>
<feature type="region of interest" description="Disordered" evidence="1">
    <location>
        <begin position="107"/>
        <end position="202"/>
    </location>
</feature>
<dbReference type="AlphaFoldDB" id="A0A9P6IK53"/>